<keyword evidence="2" id="KW-0963">Cytoplasm</keyword>
<proteinExistence type="inferred from homology"/>
<evidence type="ECO:0000256" key="5">
    <source>
        <dbReference type="ARBA" id="ARBA00022839"/>
    </source>
</evidence>
<evidence type="ECO:0000256" key="2">
    <source>
        <dbReference type="ARBA" id="ARBA00022490"/>
    </source>
</evidence>
<dbReference type="Pfam" id="PF02609">
    <property type="entry name" value="Exonuc_VII_S"/>
    <property type="match status" value="1"/>
</dbReference>
<reference evidence="7" key="1">
    <citation type="journal article" date="2013" name="PLoS ONE">
        <title>Metagenomic insights into the carbohydrate-active enzymes carried by the microorganisms adhering to solid digesta in the rumen of cows.</title>
        <authorList>
            <person name="Wang L."/>
            <person name="Hatem A."/>
            <person name="Catalyurek U.V."/>
            <person name="Morrison M."/>
            <person name="Yu Z."/>
        </authorList>
    </citation>
    <scope>NUCLEOTIDE SEQUENCE</scope>
</reference>
<dbReference type="GO" id="GO:0006308">
    <property type="term" value="P:DNA catabolic process"/>
    <property type="evidence" value="ECO:0007669"/>
    <property type="project" value="InterPro"/>
</dbReference>
<keyword evidence="3" id="KW-0540">Nuclease</keyword>
<dbReference type="GO" id="GO:0008855">
    <property type="term" value="F:exodeoxyribonuclease VII activity"/>
    <property type="evidence" value="ECO:0007669"/>
    <property type="project" value="InterPro"/>
</dbReference>
<feature type="region of interest" description="Disordered" evidence="6">
    <location>
        <begin position="60"/>
        <end position="94"/>
    </location>
</feature>
<dbReference type="GO" id="GO:0009318">
    <property type="term" value="C:exodeoxyribonuclease VII complex"/>
    <property type="evidence" value="ECO:0007669"/>
    <property type="project" value="InterPro"/>
</dbReference>
<accession>W0FMB8</accession>
<comment type="similarity">
    <text evidence="1">Belongs to the XseB family.</text>
</comment>
<evidence type="ECO:0000256" key="6">
    <source>
        <dbReference type="SAM" id="MobiDB-lite"/>
    </source>
</evidence>
<organism evidence="7">
    <name type="scientific">uncultured bacterium Contigcl_1769</name>
    <dbReference type="NCBI Taxonomy" id="1393659"/>
    <lineage>
        <taxon>Bacteria</taxon>
        <taxon>environmental samples</taxon>
    </lineage>
</organism>
<dbReference type="InterPro" id="IPR037004">
    <property type="entry name" value="Exonuc_VII_ssu_sf"/>
</dbReference>
<keyword evidence="4" id="KW-0378">Hydrolase</keyword>
<dbReference type="EMBL" id="KC246867">
    <property type="protein sequence ID" value="AHF26101.1"/>
    <property type="molecule type" value="Genomic_DNA"/>
</dbReference>
<sequence>MGDFEQYRDFEAIHVRLQEIVEAVGDDGLPLDDALDLYEEAVALGLRVSDLLEEGIELSDAADEAGESGAVENAVAESATTTPEPQVEAVAYAE</sequence>
<dbReference type="Gene3D" id="1.10.287.1040">
    <property type="entry name" value="Exonuclease VII, small subunit"/>
    <property type="match status" value="1"/>
</dbReference>
<protein>
    <submittedName>
        <fullName evidence="7">Exonuclease VII small subunit</fullName>
    </submittedName>
</protein>
<keyword evidence="5 7" id="KW-0269">Exonuclease</keyword>
<evidence type="ECO:0000313" key="7">
    <source>
        <dbReference type="EMBL" id="AHF26101.1"/>
    </source>
</evidence>
<dbReference type="SUPFAM" id="SSF116842">
    <property type="entry name" value="XseB-like"/>
    <property type="match status" value="1"/>
</dbReference>
<evidence type="ECO:0000256" key="1">
    <source>
        <dbReference type="ARBA" id="ARBA00009998"/>
    </source>
</evidence>
<evidence type="ECO:0000256" key="3">
    <source>
        <dbReference type="ARBA" id="ARBA00022722"/>
    </source>
</evidence>
<evidence type="ECO:0000256" key="4">
    <source>
        <dbReference type="ARBA" id="ARBA00022801"/>
    </source>
</evidence>
<name>W0FMB8_9BACT</name>
<dbReference type="AlphaFoldDB" id="W0FMB8"/>
<dbReference type="InterPro" id="IPR003761">
    <property type="entry name" value="Exonuc_VII_S"/>
</dbReference>